<evidence type="ECO:0000313" key="2">
    <source>
        <dbReference type="EMBL" id="QDI74081.1"/>
    </source>
</evidence>
<feature type="transmembrane region" description="Helical" evidence="1">
    <location>
        <begin position="55"/>
        <end position="74"/>
    </location>
</feature>
<name>A0A514K380_9VIRU</name>
<proteinExistence type="predicted"/>
<evidence type="ECO:0000313" key="3">
    <source>
        <dbReference type="Proteomes" id="UP000317543"/>
    </source>
</evidence>
<keyword evidence="1" id="KW-0472">Membrane</keyword>
<keyword evidence="1" id="KW-1133">Transmembrane helix</keyword>
<accession>A0A514K380</accession>
<reference evidence="2 3" key="1">
    <citation type="submission" date="2019-02" db="EMBL/GenBank/DDBJ databases">
        <title>Spindle-shaped viruses infect a marine ammonia-oxidizing thaumarchaeon.</title>
        <authorList>
            <person name="Kim J.-G."/>
            <person name="Kim S.-J."/>
            <person name="Rhee S.-K."/>
        </authorList>
    </citation>
    <scope>NUCLEOTIDE SEQUENCE [LARGE SCALE GENOMIC DNA]</scope>
    <source>
        <strain evidence="2">NSV5</strain>
    </source>
</reference>
<sequence length="82" mass="8992">MMREVIGSIMAAVSGLFLLWFLLPMLTTLYNQTKATVDQSDPTIATLLQLGDGVYAILGLIVIVVIGYTIMAYATRREPVDL</sequence>
<dbReference type="EMBL" id="MK570057">
    <property type="protein sequence ID" value="QDI74081.1"/>
    <property type="molecule type" value="Genomic_DNA"/>
</dbReference>
<organism evidence="2 3">
    <name type="scientific">Nitrosopumilus spindle-shaped virus</name>
    <dbReference type="NCBI Taxonomy" id="2508184"/>
    <lineage>
        <taxon>Viruses</taxon>
        <taxon>Viruses incertae sedis</taxon>
        <taxon>Thaspiviridae</taxon>
        <taxon>Nitmarvirus</taxon>
        <taxon>Nitmarvirus maris</taxon>
        <taxon>Nitmarvirus NSV1</taxon>
    </lineage>
</organism>
<dbReference type="Proteomes" id="UP000317543">
    <property type="component" value="Segment"/>
</dbReference>
<protein>
    <submittedName>
        <fullName evidence="2">Uncharacterized protein</fullName>
    </submittedName>
</protein>
<evidence type="ECO:0000256" key="1">
    <source>
        <dbReference type="SAM" id="Phobius"/>
    </source>
</evidence>
<keyword evidence="1" id="KW-0812">Transmembrane</keyword>